<feature type="transmembrane region" description="Helical" evidence="1">
    <location>
        <begin position="6"/>
        <end position="24"/>
    </location>
</feature>
<keyword evidence="3" id="KW-1185">Reference proteome</keyword>
<reference evidence="2 3" key="1">
    <citation type="submission" date="2016-11" db="EMBL/GenBank/DDBJ databases">
        <title>Draft Genome Sequences of Nine Cyanobacterial Strains from Diverse Habitats.</title>
        <authorList>
            <person name="Zhu T."/>
            <person name="Hou S."/>
            <person name="Lu X."/>
            <person name="Hess W.R."/>
        </authorList>
    </citation>
    <scope>NUCLEOTIDE SEQUENCE [LARGE SCALE GENOMIC DNA]</scope>
    <source>
        <strain evidence="2 3">NIES-593</strain>
    </source>
</reference>
<dbReference type="InterPro" id="IPR010384">
    <property type="entry name" value="MtfA_fam"/>
</dbReference>
<dbReference type="GO" id="GO:0008237">
    <property type="term" value="F:metallopeptidase activity"/>
    <property type="evidence" value="ECO:0007669"/>
    <property type="project" value="InterPro"/>
</dbReference>
<dbReference type="PANTHER" id="PTHR30164">
    <property type="entry name" value="MTFA PEPTIDASE"/>
    <property type="match status" value="1"/>
</dbReference>
<evidence type="ECO:0000313" key="2">
    <source>
        <dbReference type="EMBL" id="OKH25638.1"/>
    </source>
</evidence>
<dbReference type="InterPro" id="IPR042252">
    <property type="entry name" value="MtfA_N"/>
</dbReference>
<dbReference type="RefSeq" id="WP_073598478.1">
    <property type="nucleotide sequence ID" value="NZ_MRCB01000003.1"/>
</dbReference>
<keyword evidence="1" id="KW-0812">Transmembrane</keyword>
<keyword evidence="1" id="KW-1133">Transmembrane helix</keyword>
<sequence length="274" mass="32115">MLNAIIVFLIVAIVVALIWLRPILREIRRDRLKNKFFPLHWRAIIEQNIPCYQTLPRSLQQQLHGHINVFLAEKQFLGCGGLQITDEIKLTIAAQACLLLLNQKGNYYPKLKSILVYPGAYIVKTTTPISDYLVEEKQEIRLGESWYRDRIVLSWEQIKYDTKNWQDGHNVILHEFAHQLDGEDGSLNGVPLLDRQSDYMTWARVFEREYKQLCSDIELGLRTAIDAYGATNPAEFFAVATETFFEKPQQMKQKHPELYAELKHYYKFDPLEWI</sequence>
<dbReference type="PANTHER" id="PTHR30164:SF2">
    <property type="entry name" value="PROTEIN MTFA"/>
    <property type="match status" value="1"/>
</dbReference>
<protein>
    <recommendedName>
        <fullName evidence="4">Zinc-dependent peptidase</fullName>
    </recommendedName>
</protein>
<dbReference type="Pfam" id="PF06167">
    <property type="entry name" value="Peptidase_M90"/>
    <property type="match status" value="1"/>
</dbReference>
<dbReference type="OrthoDB" id="9786424at2"/>
<organism evidence="2 3">
    <name type="scientific">Hydrococcus rivularis NIES-593</name>
    <dbReference type="NCBI Taxonomy" id="1921803"/>
    <lineage>
        <taxon>Bacteria</taxon>
        <taxon>Bacillati</taxon>
        <taxon>Cyanobacteriota</taxon>
        <taxon>Cyanophyceae</taxon>
        <taxon>Pleurocapsales</taxon>
        <taxon>Hydrococcaceae</taxon>
        <taxon>Hydrococcus</taxon>
    </lineage>
</organism>
<dbReference type="STRING" id="1921803.NIES593_04715"/>
<accession>A0A1U7HQ15</accession>
<dbReference type="GO" id="GO:0005829">
    <property type="term" value="C:cytosol"/>
    <property type="evidence" value="ECO:0007669"/>
    <property type="project" value="TreeGrafter"/>
</dbReference>
<comment type="caution">
    <text evidence="2">The sequence shown here is derived from an EMBL/GenBank/DDBJ whole genome shotgun (WGS) entry which is preliminary data.</text>
</comment>
<dbReference type="Proteomes" id="UP000186868">
    <property type="component" value="Unassembled WGS sequence"/>
</dbReference>
<gene>
    <name evidence="2" type="ORF">NIES593_04715</name>
</gene>
<evidence type="ECO:0000313" key="3">
    <source>
        <dbReference type="Proteomes" id="UP000186868"/>
    </source>
</evidence>
<dbReference type="CDD" id="cd20169">
    <property type="entry name" value="Peptidase_M90_mtfA"/>
    <property type="match status" value="1"/>
</dbReference>
<dbReference type="FunFam" id="3.40.390.10:FF:000012">
    <property type="entry name" value="Protein MtfA"/>
    <property type="match status" value="1"/>
</dbReference>
<dbReference type="Gene3D" id="1.10.472.150">
    <property type="entry name" value="Glucose-regulated metallo-peptidase M90, N-terminal domain"/>
    <property type="match status" value="1"/>
</dbReference>
<dbReference type="AlphaFoldDB" id="A0A1U7HQ15"/>
<dbReference type="SUPFAM" id="SSF55486">
    <property type="entry name" value="Metalloproteases ('zincins'), catalytic domain"/>
    <property type="match status" value="1"/>
</dbReference>
<evidence type="ECO:0000256" key="1">
    <source>
        <dbReference type="SAM" id="Phobius"/>
    </source>
</evidence>
<dbReference type="Gene3D" id="3.40.390.10">
    <property type="entry name" value="Collagenase (Catalytic Domain)"/>
    <property type="match status" value="1"/>
</dbReference>
<dbReference type="GO" id="GO:0004177">
    <property type="term" value="F:aminopeptidase activity"/>
    <property type="evidence" value="ECO:0007669"/>
    <property type="project" value="TreeGrafter"/>
</dbReference>
<keyword evidence="1" id="KW-0472">Membrane</keyword>
<proteinExistence type="predicted"/>
<evidence type="ECO:0008006" key="4">
    <source>
        <dbReference type="Google" id="ProtNLM"/>
    </source>
</evidence>
<name>A0A1U7HQ15_9CYAN</name>
<dbReference type="InterPro" id="IPR024079">
    <property type="entry name" value="MetalloPept_cat_dom_sf"/>
</dbReference>
<dbReference type="EMBL" id="MRCB01000003">
    <property type="protein sequence ID" value="OKH25638.1"/>
    <property type="molecule type" value="Genomic_DNA"/>
</dbReference>